<dbReference type="InterPro" id="IPR036412">
    <property type="entry name" value="HAD-like_sf"/>
</dbReference>
<dbReference type="NCBIfam" id="TIGR01549">
    <property type="entry name" value="HAD-SF-IA-v1"/>
    <property type="match status" value="1"/>
</dbReference>
<evidence type="ECO:0000256" key="2">
    <source>
        <dbReference type="ARBA" id="ARBA00007958"/>
    </source>
</evidence>
<comment type="caution">
    <text evidence="5">The sequence shown here is derived from an EMBL/GenBank/DDBJ whole genome shotgun (WGS) entry which is preliminary data.</text>
</comment>
<dbReference type="Pfam" id="PF00702">
    <property type="entry name" value="Hydrolase"/>
    <property type="match status" value="1"/>
</dbReference>
<evidence type="ECO:0000313" key="5">
    <source>
        <dbReference type="EMBL" id="HEM67730.1"/>
    </source>
</evidence>
<comment type="cofactor">
    <cofactor evidence="1">
        <name>Mg(2+)</name>
        <dbReference type="ChEBI" id="CHEBI:18420"/>
    </cofactor>
</comment>
<proteinExistence type="inferred from homology"/>
<organism evidence="5">
    <name type="scientific">Ignisphaera aggregans</name>
    <dbReference type="NCBI Taxonomy" id="334771"/>
    <lineage>
        <taxon>Archaea</taxon>
        <taxon>Thermoproteota</taxon>
        <taxon>Thermoprotei</taxon>
        <taxon>Desulfurococcales</taxon>
        <taxon>Desulfurococcaceae</taxon>
        <taxon>Ignisphaera</taxon>
    </lineage>
</organism>
<dbReference type="SFLD" id="SFLDG01129">
    <property type="entry name" value="C1.5:_HAD__Beta-PGM__Phosphata"/>
    <property type="match status" value="1"/>
</dbReference>
<dbReference type="EMBL" id="DSEU01000065">
    <property type="protein sequence ID" value="HEM67730.1"/>
    <property type="molecule type" value="Genomic_DNA"/>
</dbReference>
<dbReference type="SUPFAM" id="SSF56784">
    <property type="entry name" value="HAD-like"/>
    <property type="match status" value="1"/>
</dbReference>
<dbReference type="GO" id="GO:0016787">
    <property type="term" value="F:hydrolase activity"/>
    <property type="evidence" value="ECO:0007669"/>
    <property type="project" value="UniProtKB-KW"/>
</dbReference>
<dbReference type="InterPro" id="IPR051400">
    <property type="entry name" value="HAD-like_hydrolase"/>
</dbReference>
<dbReference type="SFLD" id="SFLDS00003">
    <property type="entry name" value="Haloacid_Dehalogenase"/>
    <property type="match status" value="1"/>
</dbReference>
<dbReference type="InterPro" id="IPR023214">
    <property type="entry name" value="HAD_sf"/>
</dbReference>
<reference evidence="5" key="1">
    <citation type="journal article" date="2020" name="mSystems">
        <title>Genome- and Community-Level Interaction Insights into Carbon Utilization and Element Cycling Functions of Hydrothermarchaeota in Hydrothermal Sediment.</title>
        <authorList>
            <person name="Zhou Z."/>
            <person name="Liu Y."/>
            <person name="Xu W."/>
            <person name="Pan J."/>
            <person name="Luo Z.H."/>
            <person name="Li M."/>
        </authorList>
    </citation>
    <scope>NUCLEOTIDE SEQUENCE [LARGE SCALE GENOMIC DNA]</scope>
    <source>
        <strain evidence="5">SpSt-125</strain>
    </source>
</reference>
<accession>A0A7J2U4F5</accession>
<dbReference type="InterPro" id="IPR006439">
    <property type="entry name" value="HAD-SF_hydro_IA"/>
</dbReference>
<gene>
    <name evidence="5" type="ORF">ENO26_09260</name>
</gene>
<keyword evidence="4" id="KW-0460">Magnesium</keyword>
<protein>
    <submittedName>
        <fullName evidence="5">HAD family hydrolase</fullName>
    </submittedName>
</protein>
<dbReference type="PANTHER" id="PTHR46470">
    <property type="entry name" value="N-ACYLNEURAMINATE-9-PHOSPHATASE"/>
    <property type="match status" value="1"/>
</dbReference>
<keyword evidence="3 5" id="KW-0378">Hydrolase</keyword>
<dbReference type="GO" id="GO:0044281">
    <property type="term" value="P:small molecule metabolic process"/>
    <property type="evidence" value="ECO:0007669"/>
    <property type="project" value="UniProtKB-ARBA"/>
</dbReference>
<evidence type="ECO:0000256" key="1">
    <source>
        <dbReference type="ARBA" id="ARBA00001946"/>
    </source>
</evidence>
<evidence type="ECO:0000256" key="4">
    <source>
        <dbReference type="ARBA" id="ARBA00022842"/>
    </source>
</evidence>
<dbReference type="Gene3D" id="1.10.150.400">
    <property type="match status" value="1"/>
</dbReference>
<sequence length="241" mass="26912">MVSVEVLSFDVWGTLLNTEKMFGLIVVELLKVLDMGFGGGYRGFVERAILKVYDKCKQRRRFEEVDGFDIVVESQNLLAQELGVTRDVVLDAVERAFLAADPQSIAYGDAVATLELLHKLGFRMGIVGNTVFWSSRYTRELLDRLGVARLFEAMLFSDATRINKPDRRIFFLFAKHMNVHPSRVAHVGDSVVEDVGGALSAGMKAIHIDRNRGGKNKIILRELGLAIISELSQVIDALEEL</sequence>
<evidence type="ECO:0000256" key="3">
    <source>
        <dbReference type="ARBA" id="ARBA00022801"/>
    </source>
</evidence>
<dbReference type="Gene3D" id="3.40.50.1000">
    <property type="entry name" value="HAD superfamily/HAD-like"/>
    <property type="match status" value="1"/>
</dbReference>
<comment type="similarity">
    <text evidence="2">Belongs to the HAD-like hydrolase superfamily.</text>
</comment>
<name>A0A7J2U4F5_9CREN</name>
<dbReference type="AlphaFoldDB" id="A0A7J2U4F5"/>